<feature type="non-terminal residue" evidence="10">
    <location>
        <position position="123"/>
    </location>
</feature>
<name>B6V6U0_CUPSE</name>
<evidence type="ECO:0000256" key="5">
    <source>
        <dbReference type="ARBA" id="ARBA00022989"/>
    </source>
</evidence>
<dbReference type="InterPro" id="IPR036001">
    <property type="entry name" value="PS_II_antenna-like_sf"/>
</dbReference>
<evidence type="ECO:0000256" key="9">
    <source>
        <dbReference type="SAM" id="Phobius"/>
    </source>
</evidence>
<keyword evidence="6" id="KW-0157">Chromophore</keyword>
<dbReference type="AlphaFoldDB" id="B6V6U0"/>
<feature type="non-terminal residue" evidence="10">
    <location>
        <position position="1"/>
    </location>
</feature>
<evidence type="ECO:0000313" key="10">
    <source>
        <dbReference type="EMBL" id="ACI87813.1"/>
    </source>
</evidence>
<keyword evidence="7 9" id="KW-0472">Membrane</keyword>
<proteinExistence type="evidence at transcript level"/>
<keyword evidence="5 9" id="KW-1133">Transmembrane helix</keyword>
<sequence length="123" mass="13075">IGAHIVSSGLCLAAIWHRVYRDLDVFCDDRTSSPSLDLPKILGIISVSGAACGFGACHVTVYGTEISVSDQYGPGPVSPAWGARVDPAVPGGIASHHTAGICILAVYLSVRPRQRLYRLRMEN</sequence>
<evidence type="ECO:0000256" key="1">
    <source>
        <dbReference type="ARBA" id="ARBA00004141"/>
    </source>
</evidence>
<comment type="subcellular location">
    <subcellularLocation>
        <location evidence="1">Membrane</location>
        <topology evidence="1">Multi-pass membrane protein</topology>
    </subcellularLocation>
</comment>
<feature type="transmembrane region" description="Helical" evidence="9">
    <location>
        <begin position="88"/>
        <end position="110"/>
    </location>
</feature>
<dbReference type="InterPro" id="IPR000932">
    <property type="entry name" value="PS_antenna-like"/>
</dbReference>
<dbReference type="Pfam" id="PF00421">
    <property type="entry name" value="PSII"/>
    <property type="match status" value="1"/>
</dbReference>
<evidence type="ECO:0000256" key="2">
    <source>
        <dbReference type="ARBA" id="ARBA00022494"/>
    </source>
</evidence>
<dbReference type="GO" id="GO:0009523">
    <property type="term" value="C:photosystem II"/>
    <property type="evidence" value="ECO:0007669"/>
    <property type="project" value="UniProtKB-KW"/>
</dbReference>
<protein>
    <submittedName>
        <fullName evidence="10">Putative photosystem II cp47 protein</fullName>
    </submittedName>
</protein>
<keyword evidence="10" id="KW-0934">Plastid</keyword>
<keyword evidence="8" id="KW-0604">Photosystem II</keyword>
<keyword evidence="2" id="KW-0148">Chlorophyll</keyword>
<dbReference type="GO" id="GO:0016168">
    <property type="term" value="F:chlorophyll binding"/>
    <property type="evidence" value="ECO:0007669"/>
    <property type="project" value="UniProtKB-KW"/>
</dbReference>
<evidence type="ECO:0000256" key="4">
    <source>
        <dbReference type="ARBA" id="ARBA00022692"/>
    </source>
</evidence>
<evidence type="ECO:0000256" key="7">
    <source>
        <dbReference type="ARBA" id="ARBA00023136"/>
    </source>
</evidence>
<keyword evidence="10" id="KW-0150">Chloroplast</keyword>
<dbReference type="GO" id="GO:0009767">
    <property type="term" value="P:photosynthetic electron transport chain"/>
    <property type="evidence" value="ECO:0007669"/>
    <property type="project" value="InterPro"/>
</dbReference>
<evidence type="ECO:0000256" key="8">
    <source>
        <dbReference type="ARBA" id="ARBA00023276"/>
    </source>
</evidence>
<geneLocation type="chloroplast" evidence="10"/>
<accession>B6V6U0</accession>
<keyword evidence="3" id="KW-0602">Photosynthesis</keyword>
<reference evidence="10" key="1">
    <citation type="submission" date="2008-09" db="EMBL/GenBank/DDBJ databases">
        <title>Cloning and characterization of cold regulated sequences in cypress (Cupressus sempervirens).</title>
        <authorList>
            <person name="Pedron L."/>
            <person name="Baldi P."/>
            <person name="La Porta N."/>
        </authorList>
    </citation>
    <scope>NUCLEOTIDE SEQUENCE</scope>
    <source>
        <strain evidence="10">Cyplp084</strain>
    </source>
</reference>
<dbReference type="EMBL" id="FJ237493">
    <property type="protein sequence ID" value="ACI87813.1"/>
    <property type="molecule type" value="mRNA"/>
</dbReference>
<organism evidence="10">
    <name type="scientific">Cupressus sempervirens</name>
    <name type="common">Italian cypress</name>
    <dbReference type="NCBI Taxonomy" id="13469"/>
    <lineage>
        <taxon>Eukaryota</taxon>
        <taxon>Viridiplantae</taxon>
        <taxon>Streptophyta</taxon>
        <taxon>Embryophyta</taxon>
        <taxon>Tracheophyta</taxon>
        <taxon>Spermatophyta</taxon>
        <taxon>Pinopsida</taxon>
        <taxon>Pinidae</taxon>
        <taxon>Conifers II</taxon>
        <taxon>Cupressales</taxon>
        <taxon>Cupressaceae</taxon>
        <taxon>Cupressus</taxon>
    </lineage>
</organism>
<evidence type="ECO:0000256" key="3">
    <source>
        <dbReference type="ARBA" id="ARBA00022531"/>
    </source>
</evidence>
<dbReference type="SUPFAM" id="SSF161077">
    <property type="entry name" value="Photosystem II antenna protein-like"/>
    <property type="match status" value="1"/>
</dbReference>
<evidence type="ECO:0000256" key="6">
    <source>
        <dbReference type="ARBA" id="ARBA00022991"/>
    </source>
</evidence>
<keyword evidence="4 9" id="KW-0812">Transmembrane</keyword>